<keyword evidence="3" id="KW-1185">Reference proteome</keyword>
<feature type="compositionally biased region" description="Polar residues" evidence="1">
    <location>
        <begin position="82"/>
        <end position="92"/>
    </location>
</feature>
<protein>
    <submittedName>
        <fullName evidence="2">Uncharacterized protein</fullName>
    </submittedName>
</protein>
<accession>A0ABQ0LNM4</accession>
<reference evidence="2" key="1">
    <citation type="submission" date="2014-09" db="EMBL/GenBank/DDBJ databases">
        <title>Genome sequence of the luminous mushroom Mycena chlorophos for searching fungal bioluminescence genes.</title>
        <authorList>
            <person name="Tanaka Y."/>
            <person name="Kasuga D."/>
            <person name="Oba Y."/>
            <person name="Hase S."/>
            <person name="Sato K."/>
            <person name="Oba Y."/>
            <person name="Sakakibara Y."/>
        </authorList>
    </citation>
    <scope>NUCLEOTIDE SEQUENCE</scope>
</reference>
<name>A0ABQ0LNM4_MYCCL</name>
<dbReference type="EMBL" id="DF847878">
    <property type="protein sequence ID" value="GAT52703.1"/>
    <property type="molecule type" value="Genomic_DNA"/>
</dbReference>
<proteinExistence type="predicted"/>
<gene>
    <name evidence="2" type="ORF">MCHLO_09727</name>
</gene>
<evidence type="ECO:0000256" key="1">
    <source>
        <dbReference type="SAM" id="MobiDB-lite"/>
    </source>
</evidence>
<organism evidence="2 3">
    <name type="scientific">Mycena chlorophos</name>
    <name type="common">Agaric fungus</name>
    <name type="synonym">Agaricus chlorophos</name>
    <dbReference type="NCBI Taxonomy" id="658473"/>
    <lineage>
        <taxon>Eukaryota</taxon>
        <taxon>Fungi</taxon>
        <taxon>Dikarya</taxon>
        <taxon>Basidiomycota</taxon>
        <taxon>Agaricomycotina</taxon>
        <taxon>Agaricomycetes</taxon>
        <taxon>Agaricomycetidae</taxon>
        <taxon>Agaricales</taxon>
        <taxon>Marasmiineae</taxon>
        <taxon>Mycenaceae</taxon>
        <taxon>Mycena</taxon>
    </lineage>
</organism>
<sequence length="190" mass="21301">MALTSFTTCRQLGIPSSALQDPRLPATSCHVSSSSLHQVRLSPPPRPNACLAFDDAHVASTQQPSTSNDRRRPRGTRHKAANAQNTSSESTTCRPMLRSITHLPRGRFDVQKIQKKKATPSSRSSTSKRNGIQRIRPWTLGRLSLSTPAFYYLATTNRSRRHIVLFTGTYSHNTRRLIRIADRVLLTRVD</sequence>
<dbReference type="Proteomes" id="UP000815677">
    <property type="component" value="Unassembled WGS sequence"/>
</dbReference>
<feature type="compositionally biased region" description="Basic residues" evidence="1">
    <location>
        <begin position="71"/>
        <end position="80"/>
    </location>
</feature>
<evidence type="ECO:0000313" key="2">
    <source>
        <dbReference type="EMBL" id="GAT52703.1"/>
    </source>
</evidence>
<evidence type="ECO:0000313" key="3">
    <source>
        <dbReference type="Proteomes" id="UP000815677"/>
    </source>
</evidence>
<feature type="region of interest" description="Disordered" evidence="1">
    <location>
        <begin position="58"/>
        <end position="92"/>
    </location>
</feature>